<dbReference type="SFLD" id="SFLDS00003">
    <property type="entry name" value="Haloacid_Dehalogenase"/>
    <property type="match status" value="1"/>
</dbReference>
<dbReference type="PRINTS" id="PR00413">
    <property type="entry name" value="HADHALOGNASE"/>
</dbReference>
<dbReference type="InterPro" id="IPR006439">
    <property type="entry name" value="HAD-SF_hydro_IA"/>
</dbReference>
<comment type="catalytic activity">
    <reaction evidence="1">
        <text>2-phosphoglycolate + H2O = glycolate + phosphate</text>
        <dbReference type="Rhea" id="RHEA:14369"/>
        <dbReference type="ChEBI" id="CHEBI:15377"/>
        <dbReference type="ChEBI" id="CHEBI:29805"/>
        <dbReference type="ChEBI" id="CHEBI:43474"/>
        <dbReference type="ChEBI" id="CHEBI:58033"/>
        <dbReference type="EC" id="3.1.3.18"/>
    </reaction>
</comment>
<comment type="similarity">
    <text evidence="3">Belongs to the HAD-like hydrolase superfamily. CbbY/CbbZ/Gph/YieH family.</text>
</comment>
<dbReference type="NCBIfam" id="TIGR01549">
    <property type="entry name" value="HAD-SF-IA-v1"/>
    <property type="match status" value="1"/>
</dbReference>
<evidence type="ECO:0000256" key="4">
    <source>
        <dbReference type="ARBA" id="ARBA00013078"/>
    </source>
</evidence>
<dbReference type="GO" id="GO:0005829">
    <property type="term" value="C:cytosol"/>
    <property type="evidence" value="ECO:0007669"/>
    <property type="project" value="TreeGrafter"/>
</dbReference>
<protein>
    <recommendedName>
        <fullName evidence="4">phosphoglycolate phosphatase</fullName>
        <ecNumber evidence="4">3.1.3.18</ecNumber>
    </recommendedName>
</protein>
<dbReference type="Gene3D" id="1.10.150.240">
    <property type="entry name" value="Putative phosphatase, domain 2"/>
    <property type="match status" value="1"/>
</dbReference>
<name>C8PTK0_9SPIR</name>
<dbReference type="GO" id="GO:0006281">
    <property type="term" value="P:DNA repair"/>
    <property type="evidence" value="ECO:0007669"/>
    <property type="project" value="TreeGrafter"/>
</dbReference>
<dbReference type="SFLD" id="SFLDG01129">
    <property type="entry name" value="C1.5:_HAD__Beta-PGM__Phosphata"/>
    <property type="match status" value="1"/>
</dbReference>
<dbReference type="InterPro" id="IPR023214">
    <property type="entry name" value="HAD_sf"/>
</dbReference>
<dbReference type="InterPro" id="IPR036412">
    <property type="entry name" value="HAD-like_sf"/>
</dbReference>
<comment type="pathway">
    <text evidence="2">Organic acid metabolism; glycolate biosynthesis; glycolate from 2-phosphoglycolate: step 1/1.</text>
</comment>
<evidence type="ECO:0000313" key="6">
    <source>
        <dbReference type="Proteomes" id="UP000004509"/>
    </source>
</evidence>
<reference evidence="5 6" key="1">
    <citation type="submission" date="2009-07" db="EMBL/GenBank/DDBJ databases">
        <authorList>
            <person name="Madupu R."/>
            <person name="Sebastian Y."/>
            <person name="Durkin A.S."/>
            <person name="Torralba M."/>
            <person name="Methe B."/>
            <person name="Sutton G.G."/>
            <person name="Strausberg R.L."/>
            <person name="Nelson K.E."/>
        </authorList>
    </citation>
    <scope>NUCLEOTIDE SEQUENCE [LARGE SCALE GENOMIC DNA]</scope>
    <source>
        <strain evidence="5 6">ATCC 35580</strain>
    </source>
</reference>
<dbReference type="SUPFAM" id="SSF56784">
    <property type="entry name" value="HAD-like"/>
    <property type="match status" value="1"/>
</dbReference>
<gene>
    <name evidence="5" type="ORF">TREVI0001_0140</name>
</gene>
<dbReference type="PANTHER" id="PTHR43434:SF1">
    <property type="entry name" value="PHOSPHOGLYCOLATE PHOSPHATASE"/>
    <property type="match status" value="1"/>
</dbReference>
<dbReference type="Pfam" id="PF13419">
    <property type="entry name" value="HAD_2"/>
    <property type="match status" value="1"/>
</dbReference>
<evidence type="ECO:0000256" key="1">
    <source>
        <dbReference type="ARBA" id="ARBA00000830"/>
    </source>
</evidence>
<dbReference type="STRING" id="596324.TREVI0001_0140"/>
<dbReference type="Proteomes" id="UP000004509">
    <property type="component" value="Unassembled WGS sequence"/>
</dbReference>
<dbReference type="FunFam" id="3.40.50.1000:FF:000022">
    <property type="entry name" value="Phosphoglycolate phosphatase"/>
    <property type="match status" value="1"/>
</dbReference>
<dbReference type="GO" id="GO:0008967">
    <property type="term" value="F:phosphoglycolate phosphatase activity"/>
    <property type="evidence" value="ECO:0007669"/>
    <property type="project" value="UniProtKB-EC"/>
</dbReference>
<evidence type="ECO:0000256" key="2">
    <source>
        <dbReference type="ARBA" id="ARBA00004818"/>
    </source>
</evidence>
<dbReference type="AlphaFoldDB" id="C8PTK0"/>
<evidence type="ECO:0000313" key="5">
    <source>
        <dbReference type="EMBL" id="EEV19246.1"/>
    </source>
</evidence>
<comment type="caution">
    <text evidence="5">The sequence shown here is derived from an EMBL/GenBank/DDBJ whole genome shotgun (WGS) entry which is preliminary data.</text>
</comment>
<organism evidence="5 6">
    <name type="scientific">Treponema vincentii ATCC 35580</name>
    <dbReference type="NCBI Taxonomy" id="596324"/>
    <lineage>
        <taxon>Bacteria</taxon>
        <taxon>Pseudomonadati</taxon>
        <taxon>Spirochaetota</taxon>
        <taxon>Spirochaetia</taxon>
        <taxon>Spirochaetales</taxon>
        <taxon>Treponemataceae</taxon>
        <taxon>Treponema</taxon>
    </lineage>
</organism>
<dbReference type="InterPro" id="IPR023198">
    <property type="entry name" value="PGP-like_dom2"/>
</dbReference>
<dbReference type="InterPro" id="IPR041492">
    <property type="entry name" value="HAD_2"/>
</dbReference>
<proteinExistence type="inferred from homology"/>
<dbReference type="SFLD" id="SFLDG01135">
    <property type="entry name" value="C1.5.6:_HAD__Beta-PGM__Phospha"/>
    <property type="match status" value="1"/>
</dbReference>
<dbReference type="eggNOG" id="COG0546">
    <property type="taxonomic scope" value="Bacteria"/>
</dbReference>
<dbReference type="EMBL" id="ACYH01000068">
    <property type="protein sequence ID" value="EEV19246.1"/>
    <property type="molecule type" value="Genomic_DNA"/>
</dbReference>
<dbReference type="Gene3D" id="3.40.50.1000">
    <property type="entry name" value="HAD superfamily/HAD-like"/>
    <property type="match status" value="1"/>
</dbReference>
<dbReference type="InterPro" id="IPR050155">
    <property type="entry name" value="HAD-like_hydrolase_sf"/>
</dbReference>
<evidence type="ECO:0000256" key="3">
    <source>
        <dbReference type="ARBA" id="ARBA00006171"/>
    </source>
</evidence>
<dbReference type="EC" id="3.1.3.18" evidence="4"/>
<dbReference type="PANTHER" id="PTHR43434">
    <property type="entry name" value="PHOSPHOGLYCOLATE PHOSPHATASE"/>
    <property type="match status" value="1"/>
</dbReference>
<accession>C8PTK0</accession>
<sequence length="254" mass="27840">MGACIPFSKFHALFNFYASILLPSGFLRKDFVYSSIMIKACIFDLDGTLTNTVRTLAYFVNTETAKHGLPPAPVENFKRFAGNGARTLIHRVLAYHGVTDAALEDTILKDYNAAYDADFLYLCTLYDGIAEMINELHNRGIQLAVLSNKPQPTTQKIIRAFFAEGTFSAVFGQREGVPLKPDPTGVFEILALLRRQKQECLYIGDTAVDINTGTSAGLTTVGVLWGFRDRAELEGAGATHIIAKPSELLPLVTA</sequence>